<dbReference type="Proteomes" id="UP000703295">
    <property type="component" value="Unassembled WGS sequence"/>
</dbReference>
<keyword evidence="1" id="KW-0472">Membrane</keyword>
<gene>
    <name evidence="2" type="ORF">H6A31_13585</name>
</gene>
<sequence>MSMQDLFVYIIVAGCVLWSGRHFFRQVIRRKGHASGCGCTGCSGCTGCALHKDLDSLKKRTCVSDKTL</sequence>
<dbReference type="EMBL" id="JACJJW010000053">
    <property type="protein sequence ID" value="MBM6759697.1"/>
    <property type="molecule type" value="Genomic_DNA"/>
</dbReference>
<keyword evidence="1" id="KW-0812">Transmembrane</keyword>
<evidence type="ECO:0000313" key="3">
    <source>
        <dbReference type="Proteomes" id="UP000703295"/>
    </source>
</evidence>
<proteinExistence type="predicted"/>
<name>A0ABS2EYC9_9BACE</name>
<evidence type="ECO:0000256" key="1">
    <source>
        <dbReference type="SAM" id="Phobius"/>
    </source>
</evidence>
<dbReference type="Pfam" id="PF12669">
    <property type="entry name" value="FeoB_associated"/>
    <property type="match status" value="1"/>
</dbReference>
<dbReference type="RefSeq" id="WP_204477101.1">
    <property type="nucleotide sequence ID" value="NZ_CATVUC010000003.1"/>
</dbReference>
<evidence type="ECO:0000313" key="2">
    <source>
        <dbReference type="EMBL" id="MBM6759697.1"/>
    </source>
</evidence>
<organism evidence="2 3">
    <name type="scientific">Bacteroides mediterraneensis</name>
    <dbReference type="NCBI Taxonomy" id="1841856"/>
    <lineage>
        <taxon>Bacteria</taxon>
        <taxon>Pseudomonadati</taxon>
        <taxon>Bacteroidota</taxon>
        <taxon>Bacteroidia</taxon>
        <taxon>Bacteroidales</taxon>
        <taxon>Bacteroidaceae</taxon>
        <taxon>Bacteroides</taxon>
    </lineage>
</organism>
<protein>
    <submittedName>
        <fullName evidence="2">FeoB-associated Cys-rich membrane protein</fullName>
    </submittedName>
</protein>
<feature type="transmembrane region" description="Helical" evidence="1">
    <location>
        <begin position="6"/>
        <end position="24"/>
    </location>
</feature>
<comment type="caution">
    <text evidence="2">The sequence shown here is derived from an EMBL/GenBank/DDBJ whole genome shotgun (WGS) entry which is preliminary data.</text>
</comment>
<reference evidence="2 3" key="1">
    <citation type="journal article" date="2021" name="Sci. Rep.">
        <title>The distribution of antibiotic resistance genes in chicken gut microbiota commensals.</title>
        <authorList>
            <person name="Juricova H."/>
            <person name="Matiasovicova J."/>
            <person name="Kubasova T."/>
            <person name="Cejkova D."/>
            <person name="Rychlik I."/>
        </authorList>
    </citation>
    <scope>NUCLEOTIDE SEQUENCE [LARGE SCALE GENOMIC DNA]</scope>
    <source>
        <strain evidence="2 3">An801</strain>
    </source>
</reference>
<accession>A0ABS2EYC9</accession>
<keyword evidence="3" id="KW-1185">Reference proteome</keyword>
<keyword evidence="1" id="KW-1133">Transmembrane helix</keyword>